<evidence type="ECO:0000256" key="1">
    <source>
        <dbReference type="ARBA" id="ARBA00023015"/>
    </source>
</evidence>
<keyword evidence="1" id="KW-0805">Transcription regulation</keyword>
<sequence>MQDVAKAAGVSLGTVSNVLNHPAKVSPVTAQRVREAISRLGFVRNDAARSLASGSNDSVGLVLADIENSLFIDMAHGAQEAARAAGLNLLLANTTCDMGLQDEYLDLFDEARVTGVLLAPMEDSTDGIARMRSHGRQIVLLNFAPKPGTCCSVLVNNEHVGYLAARHLIDTGRTRLAYVVAHDDYQPVRDRRRGVRAAVEEAGARVTLEEIDSGGLTTAHGHLVGKDLARRKPGDLPDGLVVVADELANGIIHELHTVAGIGVPDQIAVVGCENNRTAGSAAVPLTAVDLPGRAMGQEAMRLLMDEVASGEQHRHATVVLEPELIIRTSAPR</sequence>
<dbReference type="SUPFAM" id="SSF47413">
    <property type="entry name" value="lambda repressor-like DNA-binding domains"/>
    <property type="match status" value="1"/>
</dbReference>
<evidence type="ECO:0000256" key="3">
    <source>
        <dbReference type="ARBA" id="ARBA00023163"/>
    </source>
</evidence>
<dbReference type="RefSeq" id="WP_266404967.1">
    <property type="nucleotide sequence ID" value="NZ_JAVREZ010000011.1"/>
</dbReference>
<keyword evidence="6" id="KW-1185">Reference proteome</keyword>
<evidence type="ECO:0000313" key="6">
    <source>
        <dbReference type="Proteomes" id="UP001183824"/>
    </source>
</evidence>
<proteinExistence type="predicted"/>
<feature type="domain" description="HTH lacI-type" evidence="4">
    <location>
        <begin position="1"/>
        <end position="53"/>
    </location>
</feature>
<dbReference type="InterPro" id="IPR000843">
    <property type="entry name" value="HTH_LacI"/>
</dbReference>
<dbReference type="PROSITE" id="PS50932">
    <property type="entry name" value="HTH_LACI_2"/>
    <property type="match status" value="1"/>
</dbReference>
<organism evidence="5 6">
    <name type="scientific">Streptomyces doebereineriae</name>
    <dbReference type="NCBI Taxonomy" id="3075528"/>
    <lineage>
        <taxon>Bacteria</taxon>
        <taxon>Bacillati</taxon>
        <taxon>Actinomycetota</taxon>
        <taxon>Actinomycetes</taxon>
        <taxon>Kitasatosporales</taxon>
        <taxon>Streptomycetaceae</taxon>
        <taxon>Streptomyces</taxon>
    </lineage>
</organism>
<dbReference type="InterPro" id="IPR028082">
    <property type="entry name" value="Peripla_BP_I"/>
</dbReference>
<dbReference type="Pfam" id="PF00356">
    <property type="entry name" value="LacI"/>
    <property type="match status" value="1"/>
</dbReference>
<name>A0ABU2VFQ0_9ACTN</name>
<comment type="caution">
    <text evidence="5">The sequence shown here is derived from an EMBL/GenBank/DDBJ whole genome shotgun (WGS) entry which is preliminary data.</text>
</comment>
<dbReference type="CDD" id="cd06267">
    <property type="entry name" value="PBP1_LacI_sugar_binding-like"/>
    <property type="match status" value="1"/>
</dbReference>
<dbReference type="CDD" id="cd01392">
    <property type="entry name" value="HTH_LacI"/>
    <property type="match status" value="1"/>
</dbReference>
<dbReference type="SMART" id="SM00354">
    <property type="entry name" value="HTH_LACI"/>
    <property type="match status" value="1"/>
</dbReference>
<dbReference type="PROSITE" id="PS00356">
    <property type="entry name" value="HTH_LACI_1"/>
    <property type="match status" value="1"/>
</dbReference>
<dbReference type="Gene3D" id="1.10.260.40">
    <property type="entry name" value="lambda repressor-like DNA-binding domains"/>
    <property type="match status" value="1"/>
</dbReference>
<dbReference type="EMBL" id="JAVREZ010000011">
    <property type="protein sequence ID" value="MDT0484382.1"/>
    <property type="molecule type" value="Genomic_DNA"/>
</dbReference>
<dbReference type="PANTHER" id="PTHR30146:SF109">
    <property type="entry name" value="HTH-TYPE TRANSCRIPTIONAL REGULATOR GALS"/>
    <property type="match status" value="1"/>
</dbReference>
<keyword evidence="2 5" id="KW-0238">DNA-binding</keyword>
<dbReference type="InterPro" id="IPR046335">
    <property type="entry name" value="LacI/GalR-like_sensor"/>
</dbReference>
<dbReference type="Gene3D" id="3.40.50.2300">
    <property type="match status" value="2"/>
</dbReference>
<dbReference type="InterPro" id="IPR010982">
    <property type="entry name" value="Lambda_DNA-bd_dom_sf"/>
</dbReference>
<reference evidence="6" key="1">
    <citation type="submission" date="2023-07" db="EMBL/GenBank/DDBJ databases">
        <title>30 novel species of actinomycetes from the DSMZ collection.</title>
        <authorList>
            <person name="Nouioui I."/>
        </authorList>
    </citation>
    <scope>NUCLEOTIDE SEQUENCE [LARGE SCALE GENOMIC DNA]</scope>
    <source>
        <strain evidence="6">DSM 41640</strain>
    </source>
</reference>
<evidence type="ECO:0000256" key="2">
    <source>
        <dbReference type="ARBA" id="ARBA00023125"/>
    </source>
</evidence>
<evidence type="ECO:0000259" key="4">
    <source>
        <dbReference type="PROSITE" id="PS50932"/>
    </source>
</evidence>
<evidence type="ECO:0000313" key="5">
    <source>
        <dbReference type="EMBL" id="MDT0484382.1"/>
    </source>
</evidence>
<dbReference type="Pfam" id="PF13377">
    <property type="entry name" value="Peripla_BP_3"/>
    <property type="match status" value="1"/>
</dbReference>
<keyword evidence="3" id="KW-0804">Transcription</keyword>
<dbReference type="SUPFAM" id="SSF53822">
    <property type="entry name" value="Periplasmic binding protein-like I"/>
    <property type="match status" value="1"/>
</dbReference>
<accession>A0ABU2VFQ0</accession>
<dbReference type="PANTHER" id="PTHR30146">
    <property type="entry name" value="LACI-RELATED TRANSCRIPTIONAL REPRESSOR"/>
    <property type="match status" value="1"/>
</dbReference>
<protein>
    <submittedName>
        <fullName evidence="5">LacI family DNA-binding transcriptional regulator</fullName>
    </submittedName>
</protein>
<gene>
    <name evidence="5" type="ORF">RNB18_29940</name>
</gene>
<dbReference type="Proteomes" id="UP001183824">
    <property type="component" value="Unassembled WGS sequence"/>
</dbReference>
<dbReference type="GO" id="GO:0003677">
    <property type="term" value="F:DNA binding"/>
    <property type="evidence" value="ECO:0007669"/>
    <property type="project" value="UniProtKB-KW"/>
</dbReference>